<dbReference type="Proteomes" id="UP000814140">
    <property type="component" value="Unassembled WGS sequence"/>
</dbReference>
<accession>A0ACB8T5B7</accession>
<protein>
    <submittedName>
        <fullName evidence="1">Uncharacterized protein</fullName>
    </submittedName>
</protein>
<keyword evidence="2" id="KW-1185">Reference proteome</keyword>
<dbReference type="EMBL" id="MU277200">
    <property type="protein sequence ID" value="KAI0063964.1"/>
    <property type="molecule type" value="Genomic_DNA"/>
</dbReference>
<comment type="caution">
    <text evidence="1">The sequence shown here is derived from an EMBL/GenBank/DDBJ whole genome shotgun (WGS) entry which is preliminary data.</text>
</comment>
<organism evidence="1 2">
    <name type="scientific">Artomyces pyxidatus</name>
    <dbReference type="NCBI Taxonomy" id="48021"/>
    <lineage>
        <taxon>Eukaryota</taxon>
        <taxon>Fungi</taxon>
        <taxon>Dikarya</taxon>
        <taxon>Basidiomycota</taxon>
        <taxon>Agaricomycotina</taxon>
        <taxon>Agaricomycetes</taxon>
        <taxon>Russulales</taxon>
        <taxon>Auriscalpiaceae</taxon>
        <taxon>Artomyces</taxon>
    </lineage>
</organism>
<name>A0ACB8T5B7_9AGAM</name>
<reference evidence="1" key="2">
    <citation type="journal article" date="2022" name="New Phytol.">
        <title>Evolutionary transition to the ectomycorrhizal habit in the genomes of a hyperdiverse lineage of mushroom-forming fungi.</title>
        <authorList>
            <person name="Looney B."/>
            <person name="Miyauchi S."/>
            <person name="Morin E."/>
            <person name="Drula E."/>
            <person name="Courty P.E."/>
            <person name="Kohler A."/>
            <person name="Kuo A."/>
            <person name="LaButti K."/>
            <person name="Pangilinan J."/>
            <person name="Lipzen A."/>
            <person name="Riley R."/>
            <person name="Andreopoulos W."/>
            <person name="He G."/>
            <person name="Johnson J."/>
            <person name="Nolan M."/>
            <person name="Tritt A."/>
            <person name="Barry K.W."/>
            <person name="Grigoriev I.V."/>
            <person name="Nagy L.G."/>
            <person name="Hibbett D."/>
            <person name="Henrissat B."/>
            <person name="Matheny P.B."/>
            <person name="Labbe J."/>
            <person name="Martin F.M."/>
        </authorList>
    </citation>
    <scope>NUCLEOTIDE SEQUENCE</scope>
    <source>
        <strain evidence="1">HHB10654</strain>
    </source>
</reference>
<evidence type="ECO:0000313" key="2">
    <source>
        <dbReference type="Proteomes" id="UP000814140"/>
    </source>
</evidence>
<evidence type="ECO:0000313" key="1">
    <source>
        <dbReference type="EMBL" id="KAI0063964.1"/>
    </source>
</evidence>
<proteinExistence type="predicted"/>
<gene>
    <name evidence="1" type="ORF">BV25DRAFT_1823446</name>
</gene>
<reference evidence="1" key="1">
    <citation type="submission" date="2021-03" db="EMBL/GenBank/DDBJ databases">
        <authorList>
            <consortium name="DOE Joint Genome Institute"/>
            <person name="Ahrendt S."/>
            <person name="Looney B.P."/>
            <person name="Miyauchi S."/>
            <person name="Morin E."/>
            <person name="Drula E."/>
            <person name="Courty P.E."/>
            <person name="Chicoki N."/>
            <person name="Fauchery L."/>
            <person name="Kohler A."/>
            <person name="Kuo A."/>
            <person name="Labutti K."/>
            <person name="Pangilinan J."/>
            <person name="Lipzen A."/>
            <person name="Riley R."/>
            <person name="Andreopoulos W."/>
            <person name="He G."/>
            <person name="Johnson J."/>
            <person name="Barry K.W."/>
            <person name="Grigoriev I.V."/>
            <person name="Nagy L."/>
            <person name="Hibbett D."/>
            <person name="Henrissat B."/>
            <person name="Matheny P.B."/>
            <person name="Labbe J."/>
            <person name="Martin F."/>
        </authorList>
    </citation>
    <scope>NUCLEOTIDE SEQUENCE</scope>
    <source>
        <strain evidence="1">HHB10654</strain>
    </source>
</reference>
<sequence>MEERFSLPNETKTTAGAFLQMFLSRMSDFLKCIGEKADVAHGSMGQRVKGTLLDATWVPRVNGQAALLLDAQRPSAMKAVRDSLPLSPAPSPTNLMLATPKFCSLSCCISWPRETAVVLYFLLQQLDCFPVVQNFNGTADLLHSDVVDLDDSATALRAYIGALLSCAHSIEVPHLPLSSYTEDVCSEAMPLEGILVNNLILSTVCLVDMEVVDWRQSRCDEGRGT</sequence>